<name>A0A1I7XNL7_HETBA</name>
<dbReference type="WBParaSite" id="Hba_19120">
    <property type="protein sequence ID" value="Hba_19120"/>
    <property type="gene ID" value="Hba_19120"/>
</dbReference>
<proteinExistence type="predicted"/>
<evidence type="ECO:0000313" key="1">
    <source>
        <dbReference type="Proteomes" id="UP000095283"/>
    </source>
</evidence>
<organism evidence="1 2">
    <name type="scientific">Heterorhabditis bacteriophora</name>
    <name type="common">Entomopathogenic nematode worm</name>
    <dbReference type="NCBI Taxonomy" id="37862"/>
    <lineage>
        <taxon>Eukaryota</taxon>
        <taxon>Metazoa</taxon>
        <taxon>Ecdysozoa</taxon>
        <taxon>Nematoda</taxon>
        <taxon>Chromadorea</taxon>
        <taxon>Rhabditida</taxon>
        <taxon>Rhabditina</taxon>
        <taxon>Rhabditomorpha</taxon>
        <taxon>Strongyloidea</taxon>
        <taxon>Heterorhabditidae</taxon>
        <taxon>Heterorhabditis</taxon>
    </lineage>
</organism>
<dbReference type="Proteomes" id="UP000095283">
    <property type="component" value="Unplaced"/>
</dbReference>
<keyword evidence="1" id="KW-1185">Reference proteome</keyword>
<accession>A0A1I7XNL7</accession>
<reference evidence="2" key="1">
    <citation type="submission" date="2016-11" db="UniProtKB">
        <authorList>
            <consortium name="WormBaseParasite"/>
        </authorList>
    </citation>
    <scope>IDENTIFICATION</scope>
</reference>
<protein>
    <submittedName>
        <fullName evidence="2">Uncharacterized protein</fullName>
    </submittedName>
</protein>
<evidence type="ECO:0000313" key="2">
    <source>
        <dbReference type="WBParaSite" id="Hba_19120"/>
    </source>
</evidence>
<sequence length="62" mass="6924">MSCNFPTEELTCRFLRINRDGAPTNHSIIANGGYYEACAVGSEINRCPETLGHVILRQDVIR</sequence>
<dbReference type="AlphaFoldDB" id="A0A1I7XNL7"/>